<dbReference type="Proteomes" id="UP000765509">
    <property type="component" value="Unassembled WGS sequence"/>
</dbReference>
<evidence type="ECO:0000313" key="2">
    <source>
        <dbReference type="Proteomes" id="UP000765509"/>
    </source>
</evidence>
<dbReference type="EMBL" id="AVOT02027937">
    <property type="protein sequence ID" value="MBW0520246.1"/>
    <property type="molecule type" value="Genomic_DNA"/>
</dbReference>
<name>A0A9Q3ED71_9BASI</name>
<gene>
    <name evidence="1" type="ORF">O181_059961</name>
</gene>
<reference evidence="1" key="1">
    <citation type="submission" date="2021-03" db="EMBL/GenBank/DDBJ databases">
        <title>Draft genome sequence of rust myrtle Austropuccinia psidii MF-1, a brazilian biotype.</title>
        <authorList>
            <person name="Quecine M.C."/>
            <person name="Pachon D.M.R."/>
            <person name="Bonatelli M.L."/>
            <person name="Correr F.H."/>
            <person name="Franceschini L.M."/>
            <person name="Leite T.F."/>
            <person name="Margarido G.R.A."/>
            <person name="Almeida C.A."/>
            <person name="Ferrarezi J.A."/>
            <person name="Labate C.A."/>
        </authorList>
    </citation>
    <scope>NUCLEOTIDE SEQUENCE</scope>
    <source>
        <strain evidence="1">MF-1</strain>
    </source>
</reference>
<dbReference type="AlphaFoldDB" id="A0A9Q3ED71"/>
<keyword evidence="2" id="KW-1185">Reference proteome</keyword>
<organism evidence="1 2">
    <name type="scientific">Austropuccinia psidii MF-1</name>
    <dbReference type="NCBI Taxonomy" id="1389203"/>
    <lineage>
        <taxon>Eukaryota</taxon>
        <taxon>Fungi</taxon>
        <taxon>Dikarya</taxon>
        <taxon>Basidiomycota</taxon>
        <taxon>Pucciniomycotina</taxon>
        <taxon>Pucciniomycetes</taxon>
        <taxon>Pucciniales</taxon>
        <taxon>Sphaerophragmiaceae</taxon>
        <taxon>Austropuccinia</taxon>
    </lineage>
</organism>
<evidence type="ECO:0000313" key="1">
    <source>
        <dbReference type="EMBL" id="MBW0520246.1"/>
    </source>
</evidence>
<dbReference type="OrthoDB" id="3095879at2759"/>
<accession>A0A9Q3ED71</accession>
<proteinExistence type="predicted"/>
<protein>
    <submittedName>
        <fullName evidence="1">Uncharacterized protein</fullName>
    </submittedName>
</protein>
<sequence length="156" mass="18128">MTIVHKSENTHRNSDGLSRWALPNTPDNHAYVHSNEEPKITIEGINITDLGTEFFQEFRKSHKQDQNCIIIISLFEKDCKDTALANSLDDIWKTYHDNGRSFLFDGILYHTPKKTCVVVLCSRMLINTILIEFHDEIYSGILSENRKIERINTCTW</sequence>
<comment type="caution">
    <text evidence="1">The sequence shown here is derived from an EMBL/GenBank/DDBJ whole genome shotgun (WGS) entry which is preliminary data.</text>
</comment>